<dbReference type="InterPro" id="IPR023393">
    <property type="entry name" value="START-like_dom_sf"/>
</dbReference>
<protein>
    <submittedName>
        <fullName evidence="1">SRPBCC family protein</fullName>
    </submittedName>
</protein>
<dbReference type="InterPro" id="IPR019587">
    <property type="entry name" value="Polyketide_cyclase/dehydratase"/>
</dbReference>
<dbReference type="RefSeq" id="WP_267537550.1">
    <property type="nucleotide sequence ID" value="NZ_JAPNKA010000001.1"/>
</dbReference>
<organism evidence="1 2">
    <name type="scientific">Archangium lansingense</name>
    <dbReference type="NCBI Taxonomy" id="2995310"/>
    <lineage>
        <taxon>Bacteria</taxon>
        <taxon>Pseudomonadati</taxon>
        <taxon>Myxococcota</taxon>
        <taxon>Myxococcia</taxon>
        <taxon>Myxococcales</taxon>
        <taxon>Cystobacterineae</taxon>
        <taxon>Archangiaceae</taxon>
        <taxon>Archangium</taxon>
    </lineage>
</organism>
<dbReference type="Proteomes" id="UP001207654">
    <property type="component" value="Unassembled WGS sequence"/>
</dbReference>
<name>A0ABT4ACZ1_9BACT</name>
<dbReference type="Gene3D" id="3.30.530.20">
    <property type="match status" value="1"/>
</dbReference>
<proteinExistence type="predicted"/>
<evidence type="ECO:0000313" key="1">
    <source>
        <dbReference type="EMBL" id="MCY1078787.1"/>
    </source>
</evidence>
<dbReference type="Pfam" id="PF10604">
    <property type="entry name" value="Polyketide_cyc2"/>
    <property type="match status" value="1"/>
</dbReference>
<keyword evidence="2" id="KW-1185">Reference proteome</keyword>
<accession>A0ABT4ACZ1</accession>
<comment type="caution">
    <text evidence="1">The sequence shown here is derived from an EMBL/GenBank/DDBJ whole genome shotgun (WGS) entry which is preliminary data.</text>
</comment>
<dbReference type="SUPFAM" id="SSF55961">
    <property type="entry name" value="Bet v1-like"/>
    <property type="match status" value="1"/>
</dbReference>
<reference evidence="1 2" key="1">
    <citation type="submission" date="2022-11" db="EMBL/GenBank/DDBJ databases">
        <title>Minimal conservation of predation-associated metabolite biosynthetic gene clusters underscores biosynthetic potential of Myxococcota including descriptions for ten novel species: Archangium lansinium sp. nov., Myxococcus landrumus sp. nov., Nannocystis bai.</title>
        <authorList>
            <person name="Ahearne A."/>
            <person name="Stevens C."/>
            <person name="Phillips K."/>
        </authorList>
    </citation>
    <scope>NUCLEOTIDE SEQUENCE [LARGE SCALE GENOMIC DNA]</scope>
    <source>
        <strain evidence="1 2">MIWBW</strain>
    </source>
</reference>
<dbReference type="EMBL" id="JAPNKA010000001">
    <property type="protein sequence ID" value="MCY1078787.1"/>
    <property type="molecule type" value="Genomic_DNA"/>
</dbReference>
<dbReference type="CDD" id="cd07818">
    <property type="entry name" value="SRPBCC_1"/>
    <property type="match status" value="1"/>
</dbReference>
<evidence type="ECO:0000313" key="2">
    <source>
        <dbReference type="Proteomes" id="UP001207654"/>
    </source>
</evidence>
<sequence>MLGKILIGVAGVLVLFVAVVATRPSAYHVERKLAVAAPADLVFGVLNDLHQFAGVLVLFGSPLEKFAPNMQKIFEGPAAGVGQSYSWSGKEVGTGKLTIEESVPGQKVSMKLEFVEPMESTATCALTLAGTPTGSFVTWSMDGNHNFIGKAFGMFMDMDNMLGADIEKGLAQLKTVAEGKHVATAAAGAAQADVDKATAEE</sequence>
<gene>
    <name evidence="1" type="ORF">OV287_30430</name>
</gene>